<proteinExistence type="inferred from homology"/>
<dbReference type="InterPro" id="IPR050532">
    <property type="entry name" value="Globin-like_OT"/>
</dbReference>
<evidence type="ECO:0000313" key="7">
    <source>
        <dbReference type="EMBL" id="CAJ0591835.1"/>
    </source>
</evidence>
<keyword evidence="1 4" id="KW-0349">Heme</keyword>
<accession>A0AA36GKD3</accession>
<evidence type="ECO:0000256" key="4">
    <source>
        <dbReference type="RuleBase" id="RU000356"/>
    </source>
</evidence>
<feature type="domain" description="Globin" evidence="6">
    <location>
        <begin position="124"/>
        <end position="207"/>
    </location>
</feature>
<dbReference type="InterPro" id="IPR000971">
    <property type="entry name" value="Globin"/>
</dbReference>
<dbReference type="SUPFAM" id="SSF46458">
    <property type="entry name" value="Globin-like"/>
    <property type="match status" value="1"/>
</dbReference>
<dbReference type="Proteomes" id="UP001176961">
    <property type="component" value="Unassembled WGS sequence"/>
</dbReference>
<evidence type="ECO:0000256" key="3">
    <source>
        <dbReference type="ARBA" id="ARBA00023004"/>
    </source>
</evidence>
<dbReference type="GO" id="GO:0019825">
    <property type="term" value="F:oxygen binding"/>
    <property type="evidence" value="ECO:0007669"/>
    <property type="project" value="InterPro"/>
</dbReference>
<dbReference type="Pfam" id="PF00042">
    <property type="entry name" value="Globin"/>
    <property type="match status" value="1"/>
</dbReference>
<dbReference type="PANTHER" id="PTHR46458:SF6">
    <property type="entry name" value="GLOBIN FAMILY PROFILE DOMAIN-CONTAINING PROTEIN"/>
    <property type="match status" value="1"/>
</dbReference>
<name>A0AA36GKD3_CYLNA</name>
<comment type="caution">
    <text evidence="7">The sequence shown here is derived from an EMBL/GenBank/DDBJ whole genome shotgun (WGS) entry which is preliminary data.</text>
</comment>
<dbReference type="InterPro" id="IPR012292">
    <property type="entry name" value="Globin/Proto"/>
</dbReference>
<keyword evidence="3" id="KW-0408">Iron</keyword>
<dbReference type="EMBL" id="CATQJL010000001">
    <property type="protein sequence ID" value="CAJ0591835.1"/>
    <property type="molecule type" value="Genomic_DNA"/>
</dbReference>
<evidence type="ECO:0000256" key="5">
    <source>
        <dbReference type="SAM" id="MobiDB-lite"/>
    </source>
</evidence>
<keyword evidence="8" id="KW-1185">Reference proteome</keyword>
<keyword evidence="4" id="KW-0561">Oxygen transport</keyword>
<evidence type="ECO:0000313" key="8">
    <source>
        <dbReference type="Proteomes" id="UP001176961"/>
    </source>
</evidence>
<evidence type="ECO:0000256" key="2">
    <source>
        <dbReference type="ARBA" id="ARBA00022723"/>
    </source>
</evidence>
<dbReference type="GO" id="GO:0005344">
    <property type="term" value="F:oxygen carrier activity"/>
    <property type="evidence" value="ECO:0007669"/>
    <property type="project" value="UniProtKB-KW"/>
</dbReference>
<dbReference type="GO" id="GO:0046872">
    <property type="term" value="F:metal ion binding"/>
    <property type="evidence" value="ECO:0007669"/>
    <property type="project" value="UniProtKB-KW"/>
</dbReference>
<feature type="region of interest" description="Disordered" evidence="5">
    <location>
        <begin position="37"/>
        <end position="56"/>
    </location>
</feature>
<evidence type="ECO:0000259" key="6">
    <source>
        <dbReference type="Pfam" id="PF00042"/>
    </source>
</evidence>
<protein>
    <recommendedName>
        <fullName evidence="6">Globin domain-containing protein</fullName>
    </recommendedName>
</protein>
<dbReference type="CDD" id="cd01040">
    <property type="entry name" value="Mb-like"/>
    <property type="match status" value="1"/>
</dbReference>
<dbReference type="AlphaFoldDB" id="A0AA36GKD3"/>
<gene>
    <name evidence="7" type="ORF">CYNAS_LOCUS3818</name>
</gene>
<dbReference type="InterPro" id="IPR009050">
    <property type="entry name" value="Globin-like_sf"/>
</dbReference>
<sequence>MLQLIDETMKSVMEAACSFESDRVTVIDNSGQVHTVEREGFESDETEEESESDYSDSGLVLEVGDMARAHWIQLHKLNKQALVVQNTFVYILEKYKHIRPVWQFGMKINDTTPDWKLLIYDDFYFKHHCASVQSAITMIMENMDDRESLQKLLHEMGAHHFFYEACEPHLDIFIEALMTTMKNHLVGPSKMDEDTEQSWRLLLNDVKKFMCEGISYQRNIYLKQCTTPFEIAEIRKKWEKIVEYGLAEAGVIFCDKALRSYSKLIDAHNIPLVLPIQKTSLVYDQFAEQTMKAFDTTIKSYLETTGFWELPAKVKDFVVKCMVLEICPTFARRAMTEGMFAMLSHILGDEEMNESSMRTWSKVYRALEQVGLD</sequence>
<feature type="compositionally biased region" description="Acidic residues" evidence="5">
    <location>
        <begin position="42"/>
        <end position="54"/>
    </location>
</feature>
<keyword evidence="4" id="KW-0813">Transport</keyword>
<dbReference type="PANTHER" id="PTHR46458">
    <property type="entry name" value="BLR2807 PROTEIN"/>
    <property type="match status" value="1"/>
</dbReference>
<organism evidence="7 8">
    <name type="scientific">Cylicocyclus nassatus</name>
    <name type="common">Nematode worm</name>
    <dbReference type="NCBI Taxonomy" id="53992"/>
    <lineage>
        <taxon>Eukaryota</taxon>
        <taxon>Metazoa</taxon>
        <taxon>Ecdysozoa</taxon>
        <taxon>Nematoda</taxon>
        <taxon>Chromadorea</taxon>
        <taxon>Rhabditida</taxon>
        <taxon>Rhabditina</taxon>
        <taxon>Rhabditomorpha</taxon>
        <taxon>Strongyloidea</taxon>
        <taxon>Strongylidae</taxon>
        <taxon>Cylicocyclus</taxon>
    </lineage>
</organism>
<keyword evidence="2" id="KW-0479">Metal-binding</keyword>
<comment type="similarity">
    <text evidence="4">Belongs to the globin family.</text>
</comment>
<dbReference type="InterPro" id="IPR044399">
    <property type="entry name" value="Mb-like_M"/>
</dbReference>
<dbReference type="Gene3D" id="1.10.490.10">
    <property type="entry name" value="Globins"/>
    <property type="match status" value="1"/>
</dbReference>
<evidence type="ECO:0000256" key="1">
    <source>
        <dbReference type="ARBA" id="ARBA00022617"/>
    </source>
</evidence>
<reference evidence="7" key="1">
    <citation type="submission" date="2023-07" db="EMBL/GenBank/DDBJ databases">
        <authorList>
            <consortium name="CYATHOMIX"/>
        </authorList>
    </citation>
    <scope>NUCLEOTIDE SEQUENCE</scope>
    <source>
        <strain evidence="7">N/A</strain>
    </source>
</reference>
<dbReference type="GO" id="GO:0020037">
    <property type="term" value="F:heme binding"/>
    <property type="evidence" value="ECO:0007669"/>
    <property type="project" value="InterPro"/>
</dbReference>